<feature type="signal peptide" evidence="1">
    <location>
        <begin position="1"/>
        <end position="19"/>
    </location>
</feature>
<dbReference type="GO" id="GO:0003824">
    <property type="term" value="F:catalytic activity"/>
    <property type="evidence" value="ECO:0007669"/>
    <property type="project" value="InterPro"/>
</dbReference>
<evidence type="ECO:0000313" key="3">
    <source>
        <dbReference type="EMBL" id="MBK9981399.1"/>
    </source>
</evidence>
<accession>A0A9D7XLR6</accession>
<organism evidence="3 4">
    <name type="scientific">Candidatus Opimibacter skivensis</name>
    <dbReference type="NCBI Taxonomy" id="2982028"/>
    <lineage>
        <taxon>Bacteria</taxon>
        <taxon>Pseudomonadati</taxon>
        <taxon>Bacteroidota</taxon>
        <taxon>Saprospiria</taxon>
        <taxon>Saprospirales</taxon>
        <taxon>Saprospiraceae</taxon>
        <taxon>Candidatus Opimibacter</taxon>
    </lineage>
</organism>
<dbReference type="Proteomes" id="UP000808337">
    <property type="component" value="Unassembled WGS sequence"/>
</dbReference>
<keyword evidence="1" id="KW-0732">Signal</keyword>
<evidence type="ECO:0000259" key="2">
    <source>
        <dbReference type="Pfam" id="PF19580"/>
    </source>
</evidence>
<protein>
    <recommendedName>
        <fullName evidence="2">Endonuclease/exonuclease/phosphatase domain-containing protein</fullName>
    </recommendedName>
</protein>
<comment type="caution">
    <text evidence="3">The sequence shown here is derived from an EMBL/GenBank/DDBJ whole genome shotgun (WGS) entry which is preliminary data.</text>
</comment>
<reference evidence="3 4" key="1">
    <citation type="submission" date="2020-10" db="EMBL/GenBank/DDBJ databases">
        <title>Connecting structure to function with the recovery of over 1000 high-quality activated sludge metagenome-assembled genomes encoding full-length rRNA genes using long-read sequencing.</title>
        <authorList>
            <person name="Singleton C.M."/>
            <person name="Petriglieri F."/>
            <person name="Kristensen J.M."/>
            <person name="Kirkegaard R.H."/>
            <person name="Michaelsen T.Y."/>
            <person name="Andersen M.H."/>
            <person name="Karst S.M."/>
            <person name="Dueholm M.S."/>
            <person name="Nielsen P.H."/>
            <person name="Albertsen M."/>
        </authorList>
    </citation>
    <scope>NUCLEOTIDE SEQUENCE [LARGE SCALE GENOMIC DNA]</scope>
    <source>
        <strain evidence="3">Ribe_18-Q3-R11-54_MAXAC.273</strain>
    </source>
</reference>
<dbReference type="InterPro" id="IPR036691">
    <property type="entry name" value="Endo/exonu/phosph_ase_sf"/>
</dbReference>
<name>A0A9D7XLR6_9BACT</name>
<dbReference type="InterPro" id="IPR005135">
    <property type="entry name" value="Endo/exonuclease/phosphatase"/>
</dbReference>
<dbReference type="AlphaFoldDB" id="A0A9D7XLR6"/>
<sequence length="344" mass="38870">MKYLFLSVITCLYALTVSAQKEFNVAGLAFYNLENLFDTIDSPDTDDLEFTPNGPNLYNTHVYYDKLAHLSRVLSEVATEYTPDGAAIIGVSEVENRSVLEDLVKQPALVNRGYKILHQNSRDGRGIDVGLLYQPKYFTPDTVFFIPLQTSGPGDSVRYSRDILFAVGRLNGERIVVSVNHWPSRRGGEQTTAPLRNKAAMIDRRVLDSLAQYLQIEKAVVMGDLNDDPINDSVHKYLRTGRTKDHLDVKEMFNPMEDFYRKGLGTTAYHDAWSLFDQIIVSHKLANDTKGFHFYKAGVYNPSYMTQKSGAYKGYPLRTYADGVYAGGYSDHFPVYVLLVKEKP</sequence>
<evidence type="ECO:0000256" key="1">
    <source>
        <dbReference type="SAM" id="SignalP"/>
    </source>
</evidence>
<feature type="domain" description="Endonuclease/exonuclease/phosphatase" evidence="2">
    <location>
        <begin position="28"/>
        <end position="340"/>
    </location>
</feature>
<dbReference type="PANTHER" id="PTHR42834">
    <property type="entry name" value="ENDONUCLEASE/EXONUCLEASE/PHOSPHATASE FAMILY PROTEIN (AFU_ORTHOLOGUE AFUA_3G09210)"/>
    <property type="match status" value="1"/>
</dbReference>
<gene>
    <name evidence="3" type="ORF">IPP15_03065</name>
</gene>
<feature type="chain" id="PRO_5039440194" description="Endonuclease/exonuclease/phosphatase domain-containing protein" evidence="1">
    <location>
        <begin position="20"/>
        <end position="344"/>
    </location>
</feature>
<dbReference type="Pfam" id="PF19580">
    <property type="entry name" value="Exo_endo_phos_3"/>
    <property type="match status" value="1"/>
</dbReference>
<dbReference type="Gene3D" id="3.60.10.10">
    <property type="entry name" value="Endonuclease/exonuclease/phosphatase"/>
    <property type="match status" value="1"/>
</dbReference>
<dbReference type="PANTHER" id="PTHR42834:SF1">
    <property type="entry name" value="ENDONUCLEASE_EXONUCLEASE_PHOSPHATASE FAMILY PROTEIN (AFU_ORTHOLOGUE AFUA_3G09210)"/>
    <property type="match status" value="1"/>
</dbReference>
<evidence type="ECO:0000313" key="4">
    <source>
        <dbReference type="Proteomes" id="UP000808337"/>
    </source>
</evidence>
<proteinExistence type="predicted"/>
<dbReference type="EMBL" id="JADKGY010000001">
    <property type="protein sequence ID" value="MBK9981399.1"/>
    <property type="molecule type" value="Genomic_DNA"/>
</dbReference>
<dbReference type="SUPFAM" id="SSF56219">
    <property type="entry name" value="DNase I-like"/>
    <property type="match status" value="1"/>
</dbReference>